<evidence type="ECO:0000256" key="3">
    <source>
        <dbReference type="ARBA" id="ARBA00022807"/>
    </source>
</evidence>
<evidence type="ECO:0000313" key="6">
    <source>
        <dbReference type="EMBL" id="CCM05308.1"/>
    </source>
</evidence>
<dbReference type="Gene3D" id="3.40.50.12660">
    <property type="match status" value="1"/>
</dbReference>
<dbReference type="OrthoDB" id="3223806at2759"/>
<reference evidence="6 7" key="1">
    <citation type="journal article" date="2012" name="Appl. Environ. Microbiol.">
        <title>Short-read sequencing for genomic analysis of the brown rot fungus Fibroporia radiculosa.</title>
        <authorList>
            <person name="Tang J.D."/>
            <person name="Perkins A.D."/>
            <person name="Sonstegard T.S."/>
            <person name="Schroeder S.G."/>
            <person name="Burgess S.C."/>
            <person name="Diehl S.V."/>
        </authorList>
    </citation>
    <scope>NUCLEOTIDE SEQUENCE [LARGE SCALE GENOMIC DNA]</scope>
    <source>
        <strain evidence="6 7">TFFH 294</strain>
    </source>
</reference>
<keyword evidence="2" id="KW-0053">Apoptosis</keyword>
<evidence type="ECO:0000259" key="5">
    <source>
        <dbReference type="Pfam" id="PF00656"/>
    </source>
</evidence>
<comment type="similarity">
    <text evidence="1">Belongs to the peptidase C14B family.</text>
</comment>
<evidence type="ECO:0000313" key="7">
    <source>
        <dbReference type="Proteomes" id="UP000006352"/>
    </source>
</evidence>
<dbReference type="InterPro" id="IPR050452">
    <property type="entry name" value="Metacaspase"/>
</dbReference>
<dbReference type="GeneID" id="24100219"/>
<dbReference type="InterPro" id="IPR029030">
    <property type="entry name" value="Caspase-like_dom_sf"/>
</dbReference>
<dbReference type="Proteomes" id="UP000006352">
    <property type="component" value="Unassembled WGS sequence"/>
</dbReference>
<dbReference type="RefSeq" id="XP_012184591.1">
    <property type="nucleotide sequence ID" value="XM_012329201.1"/>
</dbReference>
<dbReference type="GO" id="GO:0006915">
    <property type="term" value="P:apoptotic process"/>
    <property type="evidence" value="ECO:0007669"/>
    <property type="project" value="UniProtKB-KW"/>
</dbReference>
<feature type="compositionally biased region" description="Polar residues" evidence="4">
    <location>
        <begin position="19"/>
        <end position="28"/>
    </location>
</feature>
<name>J4GER3_9APHY</name>
<evidence type="ECO:0000256" key="1">
    <source>
        <dbReference type="ARBA" id="ARBA00009005"/>
    </source>
</evidence>
<keyword evidence="7" id="KW-1185">Reference proteome</keyword>
<keyword evidence="3" id="KW-0645">Protease</keyword>
<evidence type="ECO:0000256" key="4">
    <source>
        <dbReference type="SAM" id="MobiDB-lite"/>
    </source>
</evidence>
<dbReference type="EMBL" id="HE797185">
    <property type="protein sequence ID" value="CCM05308.1"/>
    <property type="molecule type" value="Genomic_DNA"/>
</dbReference>
<dbReference type="PANTHER" id="PTHR48104">
    <property type="entry name" value="METACASPASE-4"/>
    <property type="match status" value="1"/>
</dbReference>
<dbReference type="PANTHER" id="PTHR48104:SF30">
    <property type="entry name" value="METACASPASE-1"/>
    <property type="match status" value="1"/>
</dbReference>
<sequence>MRYISAEAATGSHTDNKEPSSATTASSYPDQAQVLEMYRDKESVIGINYRGQKRELHGCVNDAKNVKKFLIKRFDYKAENIFMLTDDSSNPHHQPTRANIIDAMHWLVKDAKRHDSLVFHYSGHGGQTKDLDGDEVDGLDEVIFPVDYKWTGHIVDDEMHKIMVKHLPRGCRLTALFDSCHSGSALDLPYVYQTTGRERGHSEVTPSHWKEKYTDADVVSDANTLLKFNPAHCNKSQISWSGCMDSQTSADTWEAGAAVGAMSYAFMKSLTDKPQQSYQQLLGSIRSILKKHYSQKPQLSASHHIDTTREFIM</sequence>
<feature type="region of interest" description="Disordered" evidence="4">
    <location>
        <begin position="1"/>
        <end position="28"/>
    </location>
</feature>
<dbReference type="SUPFAM" id="SSF52129">
    <property type="entry name" value="Caspase-like"/>
    <property type="match status" value="1"/>
</dbReference>
<dbReference type="GO" id="GO:0006508">
    <property type="term" value="P:proteolysis"/>
    <property type="evidence" value="ECO:0007669"/>
    <property type="project" value="InterPro"/>
</dbReference>
<accession>J4GER3</accession>
<organism evidence="6 7">
    <name type="scientific">Fibroporia radiculosa</name>
    <dbReference type="NCBI Taxonomy" id="599839"/>
    <lineage>
        <taxon>Eukaryota</taxon>
        <taxon>Fungi</taxon>
        <taxon>Dikarya</taxon>
        <taxon>Basidiomycota</taxon>
        <taxon>Agaricomycotina</taxon>
        <taxon>Agaricomycetes</taxon>
        <taxon>Polyporales</taxon>
        <taxon>Fibroporiaceae</taxon>
        <taxon>Fibroporia</taxon>
    </lineage>
</organism>
<dbReference type="InParanoid" id="J4GER3"/>
<evidence type="ECO:0000256" key="2">
    <source>
        <dbReference type="ARBA" id="ARBA00022703"/>
    </source>
</evidence>
<dbReference type="GO" id="GO:0004197">
    <property type="term" value="F:cysteine-type endopeptidase activity"/>
    <property type="evidence" value="ECO:0007669"/>
    <property type="project" value="InterPro"/>
</dbReference>
<proteinExistence type="inferred from homology"/>
<protein>
    <recommendedName>
        <fullName evidence="5">Peptidase C14 caspase domain-containing protein</fullName>
    </recommendedName>
</protein>
<feature type="domain" description="Peptidase C14 caspase" evidence="5">
    <location>
        <begin position="44"/>
        <end position="303"/>
    </location>
</feature>
<dbReference type="Pfam" id="PF00656">
    <property type="entry name" value="Peptidase_C14"/>
    <property type="match status" value="1"/>
</dbReference>
<keyword evidence="3" id="KW-0378">Hydrolase</keyword>
<gene>
    <name evidence="6" type="ORF">FIBRA_07522</name>
</gene>
<dbReference type="InterPro" id="IPR011600">
    <property type="entry name" value="Pept_C14_caspase"/>
</dbReference>
<dbReference type="HOGENOM" id="CLU_029389_3_1_1"/>
<dbReference type="AlphaFoldDB" id="J4GER3"/>
<keyword evidence="3" id="KW-0788">Thiol protease</keyword>
<dbReference type="GO" id="GO:0005737">
    <property type="term" value="C:cytoplasm"/>
    <property type="evidence" value="ECO:0007669"/>
    <property type="project" value="TreeGrafter"/>
</dbReference>